<accession>A0A317Z7S6</accession>
<organism evidence="2 3">
    <name type="scientific">Staphylococcus pseudintermedius</name>
    <dbReference type="NCBI Taxonomy" id="283734"/>
    <lineage>
        <taxon>Bacteria</taxon>
        <taxon>Bacillati</taxon>
        <taxon>Bacillota</taxon>
        <taxon>Bacilli</taxon>
        <taxon>Bacillales</taxon>
        <taxon>Staphylococcaceae</taxon>
        <taxon>Staphylococcus</taxon>
        <taxon>Staphylococcus intermedius group</taxon>
    </lineage>
</organism>
<proteinExistence type="predicted"/>
<dbReference type="Proteomes" id="UP000246351">
    <property type="component" value="Unassembled WGS sequence"/>
</dbReference>
<comment type="caution">
    <text evidence="2">The sequence shown here is derived from an EMBL/GenBank/DDBJ whole genome shotgun (WGS) entry which is preliminary data.</text>
</comment>
<dbReference type="EMBL" id="QEIV01000833">
    <property type="protein sequence ID" value="PWZ98251.1"/>
    <property type="molecule type" value="Genomic_DNA"/>
</dbReference>
<dbReference type="InterPro" id="IPR019480">
    <property type="entry name" value="Dihydroorotate_DH_Fe-S-bd"/>
</dbReference>
<sequence>HVPESPIDYVKVCTDGPVFERGAVVL</sequence>
<name>A0A317Z7S6_STAPS</name>
<evidence type="ECO:0000313" key="2">
    <source>
        <dbReference type="EMBL" id="PWZ98251.1"/>
    </source>
</evidence>
<evidence type="ECO:0000259" key="1">
    <source>
        <dbReference type="Pfam" id="PF10418"/>
    </source>
</evidence>
<feature type="non-terminal residue" evidence="2">
    <location>
        <position position="1"/>
    </location>
</feature>
<dbReference type="AlphaFoldDB" id="A0A317Z7S6"/>
<reference evidence="2 3" key="1">
    <citation type="journal article" date="2018" name="Vet. Microbiol.">
        <title>Clonal diversity and geographic distribution of methicillin-resistant Staphylococcus pseudintermedius from Australian animals: Discovery of novel sequence types.</title>
        <authorList>
            <person name="Worthing K.A."/>
            <person name="Abraham S."/>
            <person name="Coombs G.W."/>
            <person name="Pang S."/>
            <person name="Saputra S."/>
            <person name="Jordan D."/>
            <person name="Trott D.J."/>
            <person name="Norris J.M."/>
        </authorList>
    </citation>
    <scope>NUCLEOTIDE SEQUENCE [LARGE SCALE GENOMIC DNA]</scope>
    <source>
        <strain evidence="2 3">ST71 3</strain>
    </source>
</reference>
<gene>
    <name evidence="2" type="ORF">DD924_09125</name>
</gene>
<protein>
    <submittedName>
        <fullName evidence="2">NAD-dependent dihydroorotate dehydrogenase B electron transfer subunit</fullName>
    </submittedName>
</protein>
<evidence type="ECO:0000313" key="3">
    <source>
        <dbReference type="Proteomes" id="UP000246351"/>
    </source>
</evidence>
<feature type="domain" description="Dihydroorotate dehydrogenase electron transfer subunit iron-sulphur cluster binding" evidence="1">
    <location>
        <begin position="6"/>
        <end position="24"/>
    </location>
</feature>
<dbReference type="Pfam" id="PF10418">
    <property type="entry name" value="DHODB_Fe-S_bind"/>
    <property type="match status" value="1"/>
</dbReference>